<dbReference type="Ensembl" id="ENSHHUT00000052113.1">
    <property type="protein sequence ID" value="ENSHHUP00000050315.1"/>
    <property type="gene ID" value="ENSHHUG00000030370.1"/>
</dbReference>
<organism evidence="1 2">
    <name type="scientific">Hucho hucho</name>
    <name type="common">huchen</name>
    <dbReference type="NCBI Taxonomy" id="62062"/>
    <lineage>
        <taxon>Eukaryota</taxon>
        <taxon>Metazoa</taxon>
        <taxon>Chordata</taxon>
        <taxon>Craniata</taxon>
        <taxon>Vertebrata</taxon>
        <taxon>Euteleostomi</taxon>
        <taxon>Actinopterygii</taxon>
        <taxon>Neopterygii</taxon>
        <taxon>Teleostei</taxon>
        <taxon>Protacanthopterygii</taxon>
        <taxon>Salmoniformes</taxon>
        <taxon>Salmonidae</taxon>
        <taxon>Salmoninae</taxon>
        <taxon>Hucho</taxon>
    </lineage>
</organism>
<dbReference type="AlphaFoldDB" id="A0A4W5NLY4"/>
<reference evidence="1" key="3">
    <citation type="submission" date="2025-09" db="UniProtKB">
        <authorList>
            <consortium name="Ensembl"/>
        </authorList>
    </citation>
    <scope>IDENTIFICATION</scope>
</reference>
<proteinExistence type="predicted"/>
<protein>
    <recommendedName>
        <fullName evidence="3">DMD</fullName>
    </recommendedName>
</protein>
<evidence type="ECO:0008006" key="3">
    <source>
        <dbReference type="Google" id="ProtNLM"/>
    </source>
</evidence>
<dbReference type="GeneTree" id="ENSGT00940000154342"/>
<reference evidence="1" key="2">
    <citation type="submission" date="2025-08" db="UniProtKB">
        <authorList>
            <consortium name="Ensembl"/>
        </authorList>
    </citation>
    <scope>IDENTIFICATION</scope>
</reference>
<accession>A0A4W5NLY4</accession>
<sequence length="151" mass="17179">MEGRLKDLKVMQGALAEHQSEVDYLTSTVDQVFQKAPPEISHKYRTEMDSIMTRWRRLSSTLGEQATKITELMAKLLQFQNDVKTLRKWMADVDVFLNEEWPALGDSEALQKQLEQCTVRPGNLLSPFLWQPVSHFLSPGSLSPTFSPLAA</sequence>
<dbReference type="STRING" id="62062.ENSHHUP00000050315"/>
<keyword evidence="2" id="KW-1185">Reference proteome</keyword>
<dbReference type="Proteomes" id="UP000314982">
    <property type="component" value="Unassembled WGS sequence"/>
</dbReference>
<evidence type="ECO:0000313" key="2">
    <source>
        <dbReference type="Proteomes" id="UP000314982"/>
    </source>
</evidence>
<dbReference type="Gene3D" id="1.20.58.60">
    <property type="match status" value="1"/>
</dbReference>
<evidence type="ECO:0000313" key="1">
    <source>
        <dbReference type="Ensembl" id="ENSHHUP00000050315.1"/>
    </source>
</evidence>
<name>A0A4W5NLY4_9TELE</name>
<dbReference type="SUPFAM" id="SSF46966">
    <property type="entry name" value="Spectrin repeat"/>
    <property type="match status" value="1"/>
</dbReference>
<reference evidence="2" key="1">
    <citation type="submission" date="2018-06" db="EMBL/GenBank/DDBJ databases">
        <title>Genome assembly of Danube salmon.</title>
        <authorList>
            <person name="Macqueen D.J."/>
            <person name="Gundappa M.K."/>
        </authorList>
    </citation>
    <scope>NUCLEOTIDE SEQUENCE [LARGE SCALE GENOMIC DNA]</scope>
</reference>